<dbReference type="PANTHER" id="PTHR42801">
    <property type="entry name" value="THIOREDOXIN-DEPENDENT PEROXIDE REDUCTASE"/>
    <property type="match status" value="1"/>
</dbReference>
<dbReference type="Proteomes" id="UP001595952">
    <property type="component" value="Unassembled WGS sequence"/>
</dbReference>
<name>A0ABV9I6Q5_9DEIO</name>
<evidence type="ECO:0000256" key="6">
    <source>
        <dbReference type="ARBA" id="ARBA00023157"/>
    </source>
</evidence>
<keyword evidence="3 12" id="KW-0575">Peroxidase</keyword>
<keyword evidence="6" id="KW-1015">Disulfide bond</keyword>
<evidence type="ECO:0000256" key="8">
    <source>
        <dbReference type="ARBA" id="ARBA00032824"/>
    </source>
</evidence>
<comment type="caution">
    <text evidence="12">The sequence shown here is derived from an EMBL/GenBank/DDBJ whole genome shotgun (WGS) entry which is preliminary data.</text>
</comment>
<evidence type="ECO:0000256" key="10">
    <source>
        <dbReference type="ARBA" id="ARBA00049091"/>
    </source>
</evidence>
<evidence type="ECO:0000256" key="9">
    <source>
        <dbReference type="ARBA" id="ARBA00038489"/>
    </source>
</evidence>
<dbReference type="EMBL" id="JBHSEI010000001">
    <property type="protein sequence ID" value="MFC4637516.1"/>
    <property type="molecule type" value="Genomic_DNA"/>
</dbReference>
<reference evidence="13" key="1">
    <citation type="journal article" date="2019" name="Int. J. Syst. Evol. Microbiol.">
        <title>The Global Catalogue of Microorganisms (GCM) 10K type strain sequencing project: providing services to taxonomists for standard genome sequencing and annotation.</title>
        <authorList>
            <consortium name="The Broad Institute Genomics Platform"/>
            <consortium name="The Broad Institute Genome Sequencing Center for Infectious Disease"/>
            <person name="Wu L."/>
            <person name="Ma J."/>
        </authorList>
    </citation>
    <scope>NUCLEOTIDE SEQUENCE [LARGE SCALE GENOMIC DNA]</scope>
    <source>
        <strain evidence="13">CCUG 55995</strain>
    </source>
</reference>
<proteinExistence type="inferred from homology"/>
<evidence type="ECO:0000313" key="12">
    <source>
        <dbReference type="EMBL" id="MFC4637516.1"/>
    </source>
</evidence>
<dbReference type="Pfam" id="PF00578">
    <property type="entry name" value="AhpC-TSA"/>
    <property type="match status" value="1"/>
</dbReference>
<keyword evidence="13" id="KW-1185">Reference proteome</keyword>
<dbReference type="InterPro" id="IPR050924">
    <property type="entry name" value="Peroxiredoxin_BCP/PrxQ"/>
</dbReference>
<organism evidence="12 13">
    <name type="scientific">Deinococcus hohokamensis</name>
    <dbReference type="NCBI Taxonomy" id="309883"/>
    <lineage>
        <taxon>Bacteria</taxon>
        <taxon>Thermotogati</taxon>
        <taxon>Deinococcota</taxon>
        <taxon>Deinococci</taxon>
        <taxon>Deinococcales</taxon>
        <taxon>Deinococcaceae</taxon>
        <taxon>Deinococcus</taxon>
    </lineage>
</organism>
<keyword evidence="7" id="KW-0676">Redox-active center</keyword>
<evidence type="ECO:0000256" key="2">
    <source>
        <dbReference type="ARBA" id="ARBA00013017"/>
    </source>
</evidence>
<dbReference type="PANTHER" id="PTHR42801:SF4">
    <property type="entry name" value="AHPC_TSA FAMILY PROTEIN"/>
    <property type="match status" value="1"/>
</dbReference>
<keyword evidence="4" id="KW-0049">Antioxidant</keyword>
<dbReference type="RefSeq" id="WP_380060534.1">
    <property type="nucleotide sequence ID" value="NZ_JBHSEI010000001.1"/>
</dbReference>
<protein>
    <recommendedName>
        <fullName evidence="2">thioredoxin-dependent peroxiredoxin</fullName>
        <ecNumber evidence="2">1.11.1.24</ecNumber>
    </recommendedName>
    <alternativeName>
        <fullName evidence="8">Thioredoxin peroxidase</fullName>
    </alternativeName>
</protein>
<comment type="catalytic activity">
    <reaction evidence="10">
        <text>a hydroperoxide + [thioredoxin]-dithiol = an alcohol + [thioredoxin]-disulfide + H2O</text>
        <dbReference type="Rhea" id="RHEA:62620"/>
        <dbReference type="Rhea" id="RHEA-COMP:10698"/>
        <dbReference type="Rhea" id="RHEA-COMP:10700"/>
        <dbReference type="ChEBI" id="CHEBI:15377"/>
        <dbReference type="ChEBI" id="CHEBI:29950"/>
        <dbReference type="ChEBI" id="CHEBI:30879"/>
        <dbReference type="ChEBI" id="CHEBI:35924"/>
        <dbReference type="ChEBI" id="CHEBI:50058"/>
        <dbReference type="EC" id="1.11.1.24"/>
    </reaction>
</comment>
<evidence type="ECO:0000256" key="1">
    <source>
        <dbReference type="ARBA" id="ARBA00003330"/>
    </source>
</evidence>
<dbReference type="InterPro" id="IPR036249">
    <property type="entry name" value="Thioredoxin-like_sf"/>
</dbReference>
<comment type="function">
    <text evidence="1">Thiol-specific peroxidase that catalyzes the reduction of hydrogen peroxide and organic hydroperoxides to water and alcohols, respectively. Plays a role in cell protection against oxidative stress by detoxifying peroxides and as sensor of hydrogen peroxide-mediated signaling events.</text>
</comment>
<dbReference type="PROSITE" id="PS51352">
    <property type="entry name" value="THIOREDOXIN_2"/>
    <property type="match status" value="1"/>
</dbReference>
<evidence type="ECO:0000256" key="5">
    <source>
        <dbReference type="ARBA" id="ARBA00023002"/>
    </source>
</evidence>
<dbReference type="InterPro" id="IPR013766">
    <property type="entry name" value="Thioredoxin_domain"/>
</dbReference>
<evidence type="ECO:0000256" key="4">
    <source>
        <dbReference type="ARBA" id="ARBA00022862"/>
    </source>
</evidence>
<sequence length="158" mass="17741">MPLRLGDKVPTLTVTPDNGQPINLGHGQWRVVFFFPHVATTHCQLQARRYQALYPEFQALGVDVVGVNGDTRTQQVQFRDLCVLDYPLIEDRELQLAKTFGVLDDLWPGETRARPKRVTYLINPDGLIVRHWTDVRPGDDAPTALAAARLVLEGVADE</sequence>
<evidence type="ECO:0000259" key="11">
    <source>
        <dbReference type="PROSITE" id="PS51352"/>
    </source>
</evidence>
<evidence type="ECO:0000313" key="13">
    <source>
        <dbReference type="Proteomes" id="UP001595952"/>
    </source>
</evidence>
<feature type="domain" description="Thioredoxin" evidence="11">
    <location>
        <begin position="3"/>
        <end position="153"/>
    </location>
</feature>
<dbReference type="GO" id="GO:0140824">
    <property type="term" value="F:thioredoxin-dependent peroxiredoxin activity"/>
    <property type="evidence" value="ECO:0007669"/>
    <property type="project" value="UniProtKB-EC"/>
</dbReference>
<keyword evidence="5 12" id="KW-0560">Oxidoreductase</keyword>
<dbReference type="Gene3D" id="3.40.30.10">
    <property type="entry name" value="Glutaredoxin"/>
    <property type="match status" value="1"/>
</dbReference>
<comment type="similarity">
    <text evidence="9">Belongs to the peroxiredoxin family. BCP/PrxQ subfamily.</text>
</comment>
<evidence type="ECO:0000256" key="3">
    <source>
        <dbReference type="ARBA" id="ARBA00022559"/>
    </source>
</evidence>
<dbReference type="InterPro" id="IPR000866">
    <property type="entry name" value="AhpC/TSA"/>
</dbReference>
<dbReference type="SUPFAM" id="SSF52833">
    <property type="entry name" value="Thioredoxin-like"/>
    <property type="match status" value="1"/>
</dbReference>
<dbReference type="EC" id="1.11.1.24" evidence="2"/>
<gene>
    <name evidence="12" type="ORF">ACFO0D_04070</name>
</gene>
<evidence type="ECO:0000256" key="7">
    <source>
        <dbReference type="ARBA" id="ARBA00023284"/>
    </source>
</evidence>
<accession>A0ABV9I6Q5</accession>
<dbReference type="CDD" id="cd03017">
    <property type="entry name" value="PRX_BCP"/>
    <property type="match status" value="1"/>
</dbReference>